<dbReference type="PIRSF" id="PIRSF037442">
    <property type="entry name" value="UCP037442_abhydr"/>
    <property type="match status" value="1"/>
</dbReference>
<dbReference type="EMBL" id="BAAARV010000004">
    <property type="protein sequence ID" value="GAA2328085.1"/>
    <property type="molecule type" value="Genomic_DNA"/>
</dbReference>
<dbReference type="InterPro" id="IPR029058">
    <property type="entry name" value="AB_hydrolase_fold"/>
</dbReference>
<dbReference type="InterPro" id="IPR022742">
    <property type="entry name" value="Hydrolase_4"/>
</dbReference>
<dbReference type="Gene3D" id="3.40.50.1820">
    <property type="entry name" value="alpha/beta hydrolase"/>
    <property type="match status" value="1"/>
</dbReference>
<keyword evidence="3" id="KW-1185">Reference proteome</keyword>
<gene>
    <name evidence="2" type="ORF">GCM10010170_004340</name>
</gene>
<feature type="domain" description="Serine aminopeptidase S33" evidence="1">
    <location>
        <begin position="40"/>
        <end position="190"/>
    </location>
</feature>
<evidence type="ECO:0000313" key="3">
    <source>
        <dbReference type="Proteomes" id="UP001501444"/>
    </source>
</evidence>
<dbReference type="Pfam" id="PF12146">
    <property type="entry name" value="Hydrolase_4"/>
    <property type="match status" value="1"/>
</dbReference>
<dbReference type="PANTHER" id="PTHR43194:SF2">
    <property type="entry name" value="PEROXISOMAL MEMBRANE PROTEIN LPX1"/>
    <property type="match status" value="1"/>
</dbReference>
<comment type="caution">
    <text evidence="2">The sequence shown here is derived from an EMBL/GenBank/DDBJ whole genome shotgun (WGS) entry which is preliminary data.</text>
</comment>
<sequence>MEPTLETVDRGTDRIALHVYPADDGAPTLAVLWPAMGVPARYYRAFASELASQGLAVVVADLRGTGASTPAPSRTSRYGLGELTADVDAVLEHLKPRRAGRRTLLIGHSLGGQACALHLAAQPGSEVDGLALLAVGVPYWRRYPAGERFKVLAQTQTLAAAGALLRVWPGWGFGGRQARGVIRDWAHTARTGRYPALLGVDMEAGLARVTTPVLAVDMAGDRYTPPGTVSQLLEKLVAAPVTREPYEPGPPIDHFRWAKHGAGLAARIAAWDLQ</sequence>
<dbReference type="GO" id="GO:0016787">
    <property type="term" value="F:hydrolase activity"/>
    <property type="evidence" value="ECO:0007669"/>
    <property type="project" value="UniProtKB-KW"/>
</dbReference>
<name>A0ABN3FDQ9_9ACTN</name>
<dbReference type="InterPro" id="IPR050228">
    <property type="entry name" value="Carboxylesterase_BioH"/>
</dbReference>
<dbReference type="Proteomes" id="UP001501444">
    <property type="component" value="Unassembled WGS sequence"/>
</dbReference>
<keyword evidence="2" id="KW-0378">Hydrolase</keyword>
<dbReference type="InterPro" id="IPR017208">
    <property type="entry name" value="UCP037442_abhydr"/>
</dbReference>
<protein>
    <submittedName>
        <fullName evidence="2">Alpha/beta fold hydrolase</fullName>
    </submittedName>
</protein>
<evidence type="ECO:0000313" key="2">
    <source>
        <dbReference type="EMBL" id="GAA2328085.1"/>
    </source>
</evidence>
<dbReference type="SUPFAM" id="SSF53474">
    <property type="entry name" value="alpha/beta-Hydrolases"/>
    <property type="match status" value="1"/>
</dbReference>
<reference evidence="2 3" key="1">
    <citation type="journal article" date="2019" name="Int. J. Syst. Evol. Microbiol.">
        <title>The Global Catalogue of Microorganisms (GCM) 10K type strain sequencing project: providing services to taxonomists for standard genome sequencing and annotation.</title>
        <authorList>
            <consortium name="The Broad Institute Genomics Platform"/>
            <consortium name="The Broad Institute Genome Sequencing Center for Infectious Disease"/>
            <person name="Wu L."/>
            <person name="Ma J."/>
        </authorList>
    </citation>
    <scope>NUCLEOTIDE SEQUENCE [LARGE SCALE GENOMIC DNA]</scope>
    <source>
        <strain evidence="2 3">JCM 3272</strain>
    </source>
</reference>
<evidence type="ECO:0000259" key="1">
    <source>
        <dbReference type="Pfam" id="PF12146"/>
    </source>
</evidence>
<accession>A0ABN3FDQ9</accession>
<organism evidence="2 3">
    <name type="scientific">Dactylosporangium salmoneum</name>
    <dbReference type="NCBI Taxonomy" id="53361"/>
    <lineage>
        <taxon>Bacteria</taxon>
        <taxon>Bacillati</taxon>
        <taxon>Actinomycetota</taxon>
        <taxon>Actinomycetes</taxon>
        <taxon>Micromonosporales</taxon>
        <taxon>Micromonosporaceae</taxon>
        <taxon>Dactylosporangium</taxon>
    </lineage>
</organism>
<dbReference type="PANTHER" id="PTHR43194">
    <property type="entry name" value="HYDROLASE ALPHA/BETA FOLD FAMILY"/>
    <property type="match status" value="1"/>
</dbReference>
<dbReference type="RefSeq" id="WP_344610466.1">
    <property type="nucleotide sequence ID" value="NZ_BAAARV010000004.1"/>
</dbReference>
<proteinExistence type="predicted"/>